<dbReference type="InterPro" id="IPR003691">
    <property type="entry name" value="FluC"/>
</dbReference>
<feature type="transmembrane region" description="Helical" evidence="10">
    <location>
        <begin position="103"/>
        <end position="124"/>
    </location>
</feature>
<feature type="transmembrane region" description="Helical" evidence="10">
    <location>
        <begin position="14"/>
        <end position="36"/>
    </location>
</feature>
<protein>
    <recommendedName>
        <fullName evidence="10">Fluoride-specific ion channel FluC</fullName>
    </recommendedName>
</protein>
<feature type="transmembrane region" description="Helical" evidence="10">
    <location>
        <begin position="42"/>
        <end position="62"/>
    </location>
</feature>
<keyword evidence="4 10" id="KW-1133">Transmembrane helix</keyword>
<evidence type="ECO:0000256" key="10">
    <source>
        <dbReference type="HAMAP-Rule" id="MF_00454"/>
    </source>
</evidence>
<evidence type="ECO:0000256" key="5">
    <source>
        <dbReference type="ARBA" id="ARBA00023136"/>
    </source>
</evidence>
<evidence type="ECO:0000256" key="9">
    <source>
        <dbReference type="ARBA" id="ARBA00049940"/>
    </source>
</evidence>
<keyword evidence="10" id="KW-0479">Metal-binding</keyword>
<feature type="binding site" evidence="10">
    <location>
        <position position="84"/>
    </location>
    <ligand>
        <name>Na(+)</name>
        <dbReference type="ChEBI" id="CHEBI:29101"/>
        <note>structural</note>
    </ligand>
</feature>
<keyword evidence="3 10" id="KW-0812">Transmembrane</keyword>
<feature type="binding site" evidence="10">
    <location>
        <position position="81"/>
    </location>
    <ligand>
        <name>Na(+)</name>
        <dbReference type="ChEBI" id="CHEBI:29101"/>
        <note>structural</note>
    </ligand>
</feature>
<comment type="activity regulation">
    <text evidence="10">Na(+) is not transported, but it plays an essential structural role and its presence is essential for fluoride channel function.</text>
</comment>
<keyword evidence="5 10" id="KW-0472">Membrane</keyword>
<keyword evidence="10" id="KW-0406">Ion transport</keyword>
<evidence type="ECO:0000256" key="6">
    <source>
        <dbReference type="ARBA" id="ARBA00023303"/>
    </source>
</evidence>
<comment type="caution">
    <text evidence="11">The sequence shown here is derived from an EMBL/GenBank/DDBJ whole genome shotgun (WGS) entry which is preliminary data.</text>
</comment>
<keyword evidence="10" id="KW-0813">Transport</keyword>
<keyword evidence="10" id="KW-0915">Sodium</keyword>
<feature type="transmembrane region" description="Helical" evidence="10">
    <location>
        <begin position="74"/>
        <end position="91"/>
    </location>
</feature>
<evidence type="ECO:0000256" key="3">
    <source>
        <dbReference type="ARBA" id="ARBA00022692"/>
    </source>
</evidence>
<comment type="subcellular location">
    <subcellularLocation>
        <location evidence="1 10">Cell membrane</location>
        <topology evidence="1 10">Multi-pass membrane protein</topology>
    </subcellularLocation>
</comment>
<gene>
    <name evidence="10" type="primary">fluC</name>
    <name evidence="10" type="synonym">crcB</name>
    <name evidence="11" type="ORF">ACFOEO_06265</name>
</gene>
<dbReference type="Proteomes" id="UP001595637">
    <property type="component" value="Unassembled WGS sequence"/>
</dbReference>
<keyword evidence="12" id="KW-1185">Reference proteome</keyword>
<evidence type="ECO:0000256" key="7">
    <source>
        <dbReference type="ARBA" id="ARBA00035120"/>
    </source>
</evidence>
<dbReference type="EMBL" id="JBHRVQ010000001">
    <property type="protein sequence ID" value="MFC3388170.1"/>
    <property type="molecule type" value="Genomic_DNA"/>
</dbReference>
<comment type="catalytic activity">
    <reaction evidence="8">
        <text>fluoride(in) = fluoride(out)</text>
        <dbReference type="Rhea" id="RHEA:76159"/>
        <dbReference type="ChEBI" id="CHEBI:17051"/>
    </reaction>
    <physiologicalReaction direction="left-to-right" evidence="8">
        <dbReference type="Rhea" id="RHEA:76160"/>
    </physiologicalReaction>
</comment>
<evidence type="ECO:0000313" key="12">
    <source>
        <dbReference type="Proteomes" id="UP001595637"/>
    </source>
</evidence>
<dbReference type="HAMAP" id="MF_00454">
    <property type="entry name" value="FluC"/>
    <property type="match status" value="1"/>
</dbReference>
<comment type="similarity">
    <text evidence="7 10">Belongs to the fluoride channel Fluc/FEX (TC 1.A.43) family.</text>
</comment>
<dbReference type="RefSeq" id="WP_380653237.1">
    <property type="nucleotide sequence ID" value="NZ_JBHRVQ010000001.1"/>
</dbReference>
<sequence length="131" mass="14145">MTRLFSRGFSLKKYLYISLGAMIGAILRFSISIVAASLALPFFAGTLIVNMSGAFGAGLLLAKLKEQDVYLRNFLVTGLLGGFTTFSLLAYEQYVLVSSGDYIIFGVYSVINMFGGMTLAMFGYKAGGIRS</sequence>
<dbReference type="Pfam" id="PF02537">
    <property type="entry name" value="CRCB"/>
    <property type="match status" value="1"/>
</dbReference>
<dbReference type="PANTHER" id="PTHR28259:SF1">
    <property type="entry name" value="FLUORIDE EXPORT PROTEIN 1-RELATED"/>
    <property type="match status" value="1"/>
</dbReference>
<proteinExistence type="inferred from homology"/>
<organism evidence="11 12">
    <name type="scientific">Salinicoccus sesuvii</name>
    <dbReference type="NCBI Taxonomy" id="868281"/>
    <lineage>
        <taxon>Bacteria</taxon>
        <taxon>Bacillati</taxon>
        <taxon>Bacillota</taxon>
        <taxon>Bacilli</taxon>
        <taxon>Bacillales</taxon>
        <taxon>Staphylococcaceae</taxon>
        <taxon>Salinicoccus</taxon>
    </lineage>
</organism>
<dbReference type="PANTHER" id="PTHR28259">
    <property type="entry name" value="FLUORIDE EXPORT PROTEIN 1-RELATED"/>
    <property type="match status" value="1"/>
</dbReference>
<comment type="function">
    <text evidence="9 10">Fluoride-specific ion channel. Important for reducing fluoride concentration in the cell, thus reducing its toxicity.</text>
</comment>
<name>A0ABV7N3J4_9STAP</name>
<evidence type="ECO:0000256" key="2">
    <source>
        <dbReference type="ARBA" id="ARBA00022475"/>
    </source>
</evidence>
<evidence type="ECO:0000256" key="1">
    <source>
        <dbReference type="ARBA" id="ARBA00004651"/>
    </source>
</evidence>
<evidence type="ECO:0000256" key="8">
    <source>
        <dbReference type="ARBA" id="ARBA00035585"/>
    </source>
</evidence>
<keyword evidence="2 10" id="KW-1003">Cell membrane</keyword>
<keyword evidence="6 10" id="KW-0407">Ion channel</keyword>
<reference evidence="12" key="1">
    <citation type="journal article" date="2019" name="Int. J. Syst. Evol. Microbiol.">
        <title>The Global Catalogue of Microorganisms (GCM) 10K type strain sequencing project: providing services to taxonomists for standard genome sequencing and annotation.</title>
        <authorList>
            <consortium name="The Broad Institute Genomics Platform"/>
            <consortium name="The Broad Institute Genome Sequencing Center for Infectious Disease"/>
            <person name="Wu L."/>
            <person name="Ma J."/>
        </authorList>
    </citation>
    <scope>NUCLEOTIDE SEQUENCE [LARGE SCALE GENOMIC DNA]</scope>
    <source>
        <strain evidence="12">CCM 7756</strain>
    </source>
</reference>
<accession>A0ABV7N3J4</accession>
<evidence type="ECO:0000256" key="4">
    <source>
        <dbReference type="ARBA" id="ARBA00022989"/>
    </source>
</evidence>
<evidence type="ECO:0000313" key="11">
    <source>
        <dbReference type="EMBL" id="MFC3388170.1"/>
    </source>
</evidence>